<evidence type="ECO:0000256" key="1">
    <source>
        <dbReference type="SAM" id="Phobius"/>
    </source>
</evidence>
<feature type="transmembrane region" description="Helical" evidence="1">
    <location>
        <begin position="6"/>
        <end position="29"/>
    </location>
</feature>
<keyword evidence="1" id="KW-0812">Transmembrane</keyword>
<keyword evidence="3" id="KW-1185">Reference proteome</keyword>
<evidence type="ECO:0000313" key="3">
    <source>
        <dbReference type="Proteomes" id="UP000019804"/>
    </source>
</evidence>
<keyword evidence="1" id="KW-0472">Membrane</keyword>
<gene>
    <name evidence="2" type="ORF">EURHEDRAFT_408102</name>
</gene>
<dbReference type="RefSeq" id="XP_040642580.1">
    <property type="nucleotide sequence ID" value="XM_040780745.1"/>
</dbReference>
<dbReference type="HOGENOM" id="CLU_2960336_0_0_1"/>
<name>A0A017SPK8_ASPRC</name>
<organism evidence="2 3">
    <name type="scientific">Aspergillus ruber (strain CBS 135680)</name>
    <dbReference type="NCBI Taxonomy" id="1388766"/>
    <lineage>
        <taxon>Eukaryota</taxon>
        <taxon>Fungi</taxon>
        <taxon>Dikarya</taxon>
        <taxon>Ascomycota</taxon>
        <taxon>Pezizomycotina</taxon>
        <taxon>Eurotiomycetes</taxon>
        <taxon>Eurotiomycetidae</taxon>
        <taxon>Eurotiales</taxon>
        <taxon>Aspergillaceae</taxon>
        <taxon>Aspergillus</taxon>
        <taxon>Aspergillus subgen. Aspergillus</taxon>
    </lineage>
</organism>
<dbReference type="AlphaFoldDB" id="A0A017SPK8"/>
<dbReference type="Proteomes" id="UP000019804">
    <property type="component" value="Unassembled WGS sequence"/>
</dbReference>
<protein>
    <submittedName>
        <fullName evidence="2">Uncharacterized protein</fullName>
    </submittedName>
</protein>
<dbReference type="EMBL" id="KK088412">
    <property type="protein sequence ID" value="EYE98892.1"/>
    <property type="molecule type" value="Genomic_DNA"/>
</dbReference>
<reference evidence="3" key="1">
    <citation type="journal article" date="2014" name="Nat. Commun.">
        <title>Genomic adaptations of the halophilic Dead Sea filamentous fungus Eurotium rubrum.</title>
        <authorList>
            <person name="Kis-Papo T."/>
            <person name="Weig A.R."/>
            <person name="Riley R."/>
            <person name="Persoh D."/>
            <person name="Salamov A."/>
            <person name="Sun H."/>
            <person name="Lipzen A."/>
            <person name="Wasser S.P."/>
            <person name="Rambold G."/>
            <person name="Grigoriev I.V."/>
            <person name="Nevo E."/>
        </authorList>
    </citation>
    <scope>NUCLEOTIDE SEQUENCE [LARGE SCALE GENOMIC DNA]</scope>
    <source>
        <strain evidence="3">CBS 135680</strain>
    </source>
</reference>
<sequence length="59" mass="6761">MTDELSVGLLLMMSVLYGLFFSFHFYLLLKRLLGIESPGSRFLFRGSPRRCAICDKRSA</sequence>
<keyword evidence="1" id="KW-1133">Transmembrane helix</keyword>
<dbReference type="GeneID" id="63695869"/>
<accession>A0A017SPK8</accession>
<proteinExistence type="predicted"/>
<evidence type="ECO:0000313" key="2">
    <source>
        <dbReference type="EMBL" id="EYE98892.1"/>
    </source>
</evidence>